<gene>
    <name evidence="2" type="ORF">HH308_14725</name>
</gene>
<name>A0A848KVA0_9ACTN</name>
<evidence type="ECO:0000313" key="2">
    <source>
        <dbReference type="EMBL" id="NMO02470.1"/>
    </source>
</evidence>
<sequence>MIAVILTVLTTLILCAVVTAPAQAAAPSPVFFHSPSGRYSCAILPEGNTWLRNYQAGCQGRTNVVTATENECLRKWGPDGMAMVLERDGAHAAWGRFQCQNQGVFVGGSTANGSGTGRVVKPVLPYGQSLTAGYVTCTMRTTGVTCRSNRTGHGFFISLQSHRAF</sequence>
<dbReference type="RefSeq" id="WP_170194976.1">
    <property type="nucleotide sequence ID" value="NZ_JABBNB010000014.1"/>
</dbReference>
<feature type="chain" id="PRO_5033067551" evidence="1">
    <location>
        <begin position="25"/>
        <end position="165"/>
    </location>
</feature>
<organism evidence="2 3">
    <name type="scientific">Gordonia asplenii</name>
    <dbReference type="NCBI Taxonomy" id="2725283"/>
    <lineage>
        <taxon>Bacteria</taxon>
        <taxon>Bacillati</taxon>
        <taxon>Actinomycetota</taxon>
        <taxon>Actinomycetes</taxon>
        <taxon>Mycobacteriales</taxon>
        <taxon>Gordoniaceae</taxon>
        <taxon>Gordonia</taxon>
    </lineage>
</organism>
<proteinExistence type="predicted"/>
<dbReference type="Pfam" id="PF20341">
    <property type="entry name" value="DUF6636"/>
    <property type="match status" value="1"/>
</dbReference>
<dbReference type="AlphaFoldDB" id="A0A848KVA0"/>
<dbReference type="InterPro" id="IPR046576">
    <property type="entry name" value="DUF6636"/>
</dbReference>
<keyword evidence="3" id="KW-1185">Reference proteome</keyword>
<accession>A0A848KVA0</accession>
<keyword evidence="1" id="KW-0732">Signal</keyword>
<evidence type="ECO:0000256" key="1">
    <source>
        <dbReference type="SAM" id="SignalP"/>
    </source>
</evidence>
<dbReference type="EMBL" id="JABBNB010000014">
    <property type="protein sequence ID" value="NMO02470.1"/>
    <property type="molecule type" value="Genomic_DNA"/>
</dbReference>
<dbReference type="Proteomes" id="UP000550729">
    <property type="component" value="Unassembled WGS sequence"/>
</dbReference>
<comment type="caution">
    <text evidence="2">The sequence shown here is derived from an EMBL/GenBank/DDBJ whole genome shotgun (WGS) entry which is preliminary data.</text>
</comment>
<evidence type="ECO:0000313" key="3">
    <source>
        <dbReference type="Proteomes" id="UP000550729"/>
    </source>
</evidence>
<protein>
    <submittedName>
        <fullName evidence="2">Uncharacterized protein</fullName>
    </submittedName>
</protein>
<feature type="signal peptide" evidence="1">
    <location>
        <begin position="1"/>
        <end position="24"/>
    </location>
</feature>
<reference evidence="2 3" key="1">
    <citation type="submission" date="2020-04" db="EMBL/GenBank/DDBJ databases">
        <title>Gordonia sp. nov. TBRC 11910.</title>
        <authorList>
            <person name="Suriyachadkun C."/>
        </authorList>
    </citation>
    <scope>NUCLEOTIDE SEQUENCE [LARGE SCALE GENOMIC DNA]</scope>
    <source>
        <strain evidence="2 3">TBRC 11910</strain>
    </source>
</reference>